<dbReference type="EMBL" id="JACHIJ010000002">
    <property type="protein sequence ID" value="MBB5051685.1"/>
    <property type="molecule type" value="Genomic_DNA"/>
</dbReference>
<keyword evidence="1" id="KW-1133">Transmembrane helix</keyword>
<reference evidence="2 3" key="1">
    <citation type="submission" date="2020-08" db="EMBL/GenBank/DDBJ databases">
        <title>Genomic Encyclopedia of Type Strains, Phase IV (KMG-IV): sequencing the most valuable type-strain genomes for metagenomic binning, comparative biology and taxonomic classification.</title>
        <authorList>
            <person name="Goeker M."/>
        </authorList>
    </citation>
    <scope>NUCLEOTIDE SEQUENCE [LARGE SCALE GENOMIC DNA]</scope>
    <source>
        <strain evidence="2 3">DSM 17498</strain>
    </source>
</reference>
<keyword evidence="1" id="KW-0472">Membrane</keyword>
<dbReference type="AlphaFoldDB" id="A0A840MV94"/>
<organism evidence="2 3">
    <name type="scientific">Afipia massiliensis</name>
    <dbReference type="NCBI Taxonomy" id="211460"/>
    <lineage>
        <taxon>Bacteria</taxon>
        <taxon>Pseudomonadati</taxon>
        <taxon>Pseudomonadota</taxon>
        <taxon>Alphaproteobacteria</taxon>
        <taxon>Hyphomicrobiales</taxon>
        <taxon>Nitrobacteraceae</taxon>
        <taxon>Afipia</taxon>
    </lineage>
</organism>
<keyword evidence="1" id="KW-0812">Transmembrane</keyword>
<proteinExistence type="predicted"/>
<dbReference type="Proteomes" id="UP000521227">
    <property type="component" value="Unassembled WGS sequence"/>
</dbReference>
<protein>
    <submittedName>
        <fullName evidence="2">Uncharacterized protein</fullName>
    </submittedName>
</protein>
<feature type="transmembrane region" description="Helical" evidence="1">
    <location>
        <begin position="13"/>
        <end position="39"/>
    </location>
</feature>
<name>A0A840MV94_9BRAD</name>
<feature type="transmembrane region" description="Helical" evidence="1">
    <location>
        <begin position="51"/>
        <end position="75"/>
    </location>
</feature>
<gene>
    <name evidence="2" type="ORF">HNQ36_001639</name>
</gene>
<accession>A0A840MV94</accession>
<evidence type="ECO:0000313" key="3">
    <source>
        <dbReference type="Proteomes" id="UP000521227"/>
    </source>
</evidence>
<comment type="caution">
    <text evidence="2">The sequence shown here is derived from an EMBL/GenBank/DDBJ whole genome shotgun (WGS) entry which is preliminary data.</text>
</comment>
<feature type="transmembrane region" description="Helical" evidence="1">
    <location>
        <begin position="81"/>
        <end position="100"/>
    </location>
</feature>
<evidence type="ECO:0000256" key="1">
    <source>
        <dbReference type="SAM" id="Phobius"/>
    </source>
</evidence>
<sequence>MQASNLIVVASRYVAGALFIVTICFEIASLPLLLVGTAIMMGAPSLSNDTYFFLFLTILSPLVAAAFLAFVWSRLESHRQFYPHAALLLGLGWVTFLIFADKSSAFDFFGSYVRWRGEPSLWLARLYNVVAGLW</sequence>
<evidence type="ECO:0000313" key="2">
    <source>
        <dbReference type="EMBL" id="MBB5051685.1"/>
    </source>
</evidence>